<dbReference type="Proteomes" id="UP000593994">
    <property type="component" value="Chromosome"/>
</dbReference>
<dbReference type="GO" id="GO:0046872">
    <property type="term" value="F:metal ion binding"/>
    <property type="evidence" value="ECO:0007669"/>
    <property type="project" value="UniProtKB-KW"/>
</dbReference>
<dbReference type="SUPFAM" id="SSF56300">
    <property type="entry name" value="Metallo-dependent phosphatases"/>
    <property type="match status" value="1"/>
</dbReference>
<evidence type="ECO:0000256" key="2">
    <source>
        <dbReference type="ARBA" id="ARBA00022801"/>
    </source>
</evidence>
<evidence type="ECO:0000313" key="6">
    <source>
        <dbReference type="EMBL" id="QOY51713.1"/>
    </source>
</evidence>
<dbReference type="InterPro" id="IPR027417">
    <property type="entry name" value="P-loop_NTPase"/>
</dbReference>
<evidence type="ECO:0000313" key="7">
    <source>
        <dbReference type="Proteomes" id="UP000593994"/>
    </source>
</evidence>
<dbReference type="PANTHER" id="PTHR42988:SF2">
    <property type="entry name" value="CYCLIC NUCLEOTIDE PHOSPHODIESTERASE CBUA0032-RELATED"/>
    <property type="match status" value="1"/>
</dbReference>
<evidence type="ECO:0000256" key="4">
    <source>
        <dbReference type="ARBA" id="ARBA00025742"/>
    </source>
</evidence>
<evidence type="ECO:0000256" key="3">
    <source>
        <dbReference type="ARBA" id="ARBA00023004"/>
    </source>
</evidence>
<dbReference type="InterPro" id="IPR029052">
    <property type="entry name" value="Metallo-depent_PP-like"/>
</dbReference>
<accession>A0A7S7LUM5</accession>
<sequence>MKISILHLSDLHFKKDNNKIIEKETLLFDAFKNEISQYEHLFITITGDIAYSGLKEEYALVKSFLNRLENRIFAYNKKIKIEYIFCAGNHDCDFSIPQKARNMLIENIIKAPLETDDELVEVCTSVQKQYFDFIKEFSSYKNINETLSNKLISRYEYSLSEYNIAFNSFNTAWVSKLPEKQSEIIYPLNYIKSDEIIDANFSLTFSLLHHPFHWLKHSNMRDFKEYVDSLSDIILTGHEHSDSATQRENIYNGNKTEHIEGGTLQDSYDEGQSKFNLILLDLANKKHDILIFDWQGDHYSKTKNESIDVHTNNKCLFPLKQNYKEKIASLGLKVNHPRKDNVILEDLFVFPDLKIIDIQKNKKNSFLEISSEQLSKQTNLGLNILYGSDNSGKTTLAHMLQFIYKQKGLVPIIINGKDFRSGDYEENKIALLIKRIFKLQYLDDKKNVDLFEQTDVNEILLIIDDFQNVRLNSAFKGVAIDSILKLNYKNVLILSSEILKFEATSESNLAMSLQDFTHYQILEFGHRLRDKLITKWIRLGQETEIENSELVGKRRTKANAINQTIGLNIVPSHPVYLLTLLQAMEVNDTSLDKSSYGHYYHYMILQYLNSDKNKVMEHKDINTIFTYTSTLAFNMFQDRNYSYTLGELNGFDNDYRKDIDFEPTFNILEKLIKSNVLIEYENEYKFSHKYIYYYFVGHYFSQNTDDYEITSIIKKMTERLYRTEFANILMFILHLSPKTNIIEMLNNEARKIFSDIAEFSFANEELVNINACIKEDTSHRLSQRTFDESRDIELSEKDEEAELKRQIYLDDQFDVNYDEEIQQLDFFKKINLAFKLIEILGEIVKNYSGSLKGNIKSELIKNTYGVGLRSLKTIILLFEEEHDNLVDAITKVITKKKMIAEDKINEAVYGIVFGLASSISTDIVKRISKSIASKDLKKTYKRISEEQPENIAYQLIKLAIDLDFASGLNVKNIEQLHKKLSLEKNTLTDSSLKKLVLDHLYMFESPISEKTSICKKLGIEVGESKNKLIQHHR</sequence>
<feature type="domain" description="Calcineurin-like phosphoesterase" evidence="5">
    <location>
        <begin position="4"/>
        <end position="241"/>
    </location>
</feature>
<evidence type="ECO:0000259" key="5">
    <source>
        <dbReference type="Pfam" id="PF00149"/>
    </source>
</evidence>
<evidence type="ECO:0000256" key="1">
    <source>
        <dbReference type="ARBA" id="ARBA00022723"/>
    </source>
</evidence>
<dbReference type="GO" id="GO:0016787">
    <property type="term" value="F:hydrolase activity"/>
    <property type="evidence" value="ECO:0007669"/>
    <property type="project" value="UniProtKB-KW"/>
</dbReference>
<dbReference type="RefSeq" id="WP_194369164.1">
    <property type="nucleotide sequence ID" value="NZ_CP054492.1"/>
</dbReference>
<name>A0A7S7LUM5_9BACT</name>
<keyword evidence="2" id="KW-0378">Hydrolase</keyword>
<reference evidence="6 7" key="1">
    <citation type="submission" date="2020-05" db="EMBL/GenBank/DDBJ databases">
        <title>Sulfurimonas marisnigri, sp. nov., and Sulfurimonas baltica, sp. nov., manganese oxide reducing chemolithoautotrophs of the class Epsilonproteobacteria isolated from the pelagic redoxclines of the Black and Baltic Seas and emended description of the genus Sulfurimonas.</title>
        <authorList>
            <person name="Henkel J.V."/>
            <person name="Laudan C."/>
            <person name="Werner J."/>
            <person name="Neu T."/>
            <person name="Plewe S."/>
            <person name="Sproer C."/>
            <person name="Bunk B."/>
            <person name="Schulz-Vogt H.N."/>
        </authorList>
    </citation>
    <scope>NUCLEOTIDE SEQUENCE [LARGE SCALE GENOMIC DNA]</scope>
    <source>
        <strain evidence="6 7">GD2</strain>
    </source>
</reference>
<dbReference type="AlphaFoldDB" id="A0A7S7LUM5"/>
<dbReference type="SUPFAM" id="SSF52540">
    <property type="entry name" value="P-loop containing nucleoside triphosphate hydrolases"/>
    <property type="match status" value="1"/>
</dbReference>
<organism evidence="6 7">
    <name type="scientific">Candidatus Sulfurimonas baltica</name>
    <dbReference type="NCBI Taxonomy" id="2740404"/>
    <lineage>
        <taxon>Bacteria</taxon>
        <taxon>Pseudomonadati</taxon>
        <taxon>Campylobacterota</taxon>
        <taxon>Epsilonproteobacteria</taxon>
        <taxon>Campylobacterales</taxon>
        <taxon>Sulfurimonadaceae</taxon>
        <taxon>Sulfurimonas</taxon>
    </lineage>
</organism>
<gene>
    <name evidence="6" type="ORF">HUE88_11495</name>
</gene>
<proteinExistence type="inferred from homology"/>
<dbReference type="PANTHER" id="PTHR42988">
    <property type="entry name" value="PHOSPHOHYDROLASE"/>
    <property type="match status" value="1"/>
</dbReference>
<keyword evidence="7" id="KW-1185">Reference proteome</keyword>
<dbReference type="KEGG" id="sbal:HUE88_11495"/>
<keyword evidence="1" id="KW-0479">Metal-binding</keyword>
<dbReference type="Gene3D" id="3.60.21.10">
    <property type="match status" value="1"/>
</dbReference>
<protein>
    <submittedName>
        <fullName evidence="6">Metallophosphoesterase</fullName>
    </submittedName>
</protein>
<comment type="similarity">
    <text evidence="4">Belongs to the cyclic nucleotide phosphodiesterase class-III family.</text>
</comment>
<dbReference type="InterPro" id="IPR050884">
    <property type="entry name" value="CNP_phosphodiesterase-III"/>
</dbReference>
<dbReference type="EMBL" id="CP054492">
    <property type="protein sequence ID" value="QOY51713.1"/>
    <property type="molecule type" value="Genomic_DNA"/>
</dbReference>
<keyword evidence="3" id="KW-0408">Iron</keyword>
<dbReference type="InterPro" id="IPR004843">
    <property type="entry name" value="Calcineurin-like_PHP"/>
</dbReference>
<dbReference type="Pfam" id="PF00149">
    <property type="entry name" value="Metallophos"/>
    <property type="match status" value="1"/>
</dbReference>